<feature type="active site" description="Charge relay system" evidence="7">
    <location>
        <position position="261"/>
    </location>
</feature>
<dbReference type="Gene3D" id="3.40.50.200">
    <property type="entry name" value="Peptidase S8/S53 domain"/>
    <property type="match status" value="1"/>
</dbReference>
<evidence type="ECO:0000256" key="8">
    <source>
        <dbReference type="SAM" id="MobiDB-lite"/>
    </source>
</evidence>
<keyword evidence="2 7" id="KW-0479">Metal-binding</keyword>
<feature type="region of interest" description="Disordered" evidence="8">
    <location>
        <begin position="240"/>
        <end position="259"/>
    </location>
</feature>
<feature type="binding site" evidence="7">
    <location>
        <position position="515"/>
    </location>
    <ligand>
        <name>Ca(2+)</name>
        <dbReference type="ChEBI" id="CHEBI:29108"/>
    </ligand>
</feature>
<evidence type="ECO:0000259" key="9">
    <source>
        <dbReference type="PROSITE" id="PS51695"/>
    </source>
</evidence>
<evidence type="ECO:0000313" key="10">
    <source>
        <dbReference type="EMBL" id="PLC41791.1"/>
    </source>
</evidence>
<comment type="caution">
    <text evidence="10">The sequence shown here is derived from an EMBL/GenBank/DDBJ whole genome shotgun (WGS) entry which is preliminary data.</text>
</comment>
<evidence type="ECO:0000313" key="11">
    <source>
        <dbReference type="Proteomes" id="UP000234456"/>
    </source>
</evidence>
<dbReference type="OrthoDB" id="9002785at2"/>
<dbReference type="SMART" id="SM00944">
    <property type="entry name" value="Pro-kuma_activ"/>
    <property type="match status" value="1"/>
</dbReference>
<evidence type="ECO:0000256" key="6">
    <source>
        <dbReference type="ARBA" id="ARBA00023145"/>
    </source>
</evidence>
<dbReference type="PANTHER" id="PTHR14218">
    <property type="entry name" value="PROTEASE S8 TRIPEPTIDYL PEPTIDASE I CLN2"/>
    <property type="match status" value="1"/>
</dbReference>
<dbReference type="SUPFAM" id="SSF52743">
    <property type="entry name" value="Subtilisin-like"/>
    <property type="match status" value="1"/>
</dbReference>
<keyword evidence="6" id="KW-0865">Zymogen</keyword>
<evidence type="ECO:0000256" key="4">
    <source>
        <dbReference type="ARBA" id="ARBA00022825"/>
    </source>
</evidence>
<dbReference type="InterPro" id="IPR050819">
    <property type="entry name" value="Tripeptidyl-peptidase_I"/>
</dbReference>
<protein>
    <submittedName>
        <fullName evidence="10">Serine protease</fullName>
    </submittedName>
</protein>
<keyword evidence="4 7" id="KW-0720">Serine protease</keyword>
<keyword evidence="1 7" id="KW-0645">Protease</keyword>
<dbReference type="SUPFAM" id="SSF54897">
    <property type="entry name" value="Protease propeptides/inhibitors"/>
    <property type="match status" value="1"/>
</dbReference>
<name>A0A2N4TQ16_RALPI</name>
<dbReference type="InterPro" id="IPR036852">
    <property type="entry name" value="Peptidase_S8/S53_dom_sf"/>
</dbReference>
<sequence length="532" mass="55064">MVRHPLRGSERTIPQDARILGDAHPAEQIRALVQLRRPNEADLDARLSGFAHAHAAGTPPPTPLTREQWAAQFGATTDDIDAVRNFAREHGLQVVDVSVAAATVTLEGAVEQFCKAFDTHLHRVAHGDCEYRGRSGPLRLPESLQDVVVAVLGLDSRPQAEPHFRFVPLPTGTTEPGGIRPARAAPTASYTPVQLAQLYGFPQGDGAGQCIALIELGGGYREDDLRAYFQELGVPMPTVTSVPVGQGANRPTGDPGGPDGEVMLDLEVAGAAAPGATLAVYFTVNTDAGFVQAINAAIHDTKLRPSVVSISWGAPESAWTPQAMQAVNAALQSAATMGVTVCVASGDSGSSDGLPDRTDHVDFPASSPYALACGGTSVRASGNRIAEETVWNDGAQGGAGGGGVSAVFALPSWQQGLAAQQTRGASVPLPRRGVPDVSADADPLTGYVVRVNGETGVVGGTSAAAPLWAALIARINAIKGRPVGYLHARLYQNPGAFNDIKQGNNGTFAAAPGWDACTGLGSPKGDAIANLF</sequence>
<feature type="binding site" evidence="7">
    <location>
        <position position="500"/>
    </location>
    <ligand>
        <name>Ca(2+)</name>
        <dbReference type="ChEBI" id="CHEBI:29108"/>
    </ligand>
</feature>
<evidence type="ECO:0000256" key="7">
    <source>
        <dbReference type="PROSITE-ProRule" id="PRU01032"/>
    </source>
</evidence>
<feature type="binding site" evidence="7">
    <location>
        <position position="513"/>
    </location>
    <ligand>
        <name>Ca(2+)</name>
        <dbReference type="ChEBI" id="CHEBI:29108"/>
    </ligand>
</feature>
<dbReference type="CDD" id="cd04056">
    <property type="entry name" value="Peptidases_S53"/>
    <property type="match status" value="1"/>
</dbReference>
<dbReference type="GO" id="GO:0004252">
    <property type="term" value="F:serine-type endopeptidase activity"/>
    <property type="evidence" value="ECO:0007669"/>
    <property type="project" value="UniProtKB-UniRule"/>
</dbReference>
<feature type="active site" description="Charge relay system" evidence="7">
    <location>
        <position position="462"/>
    </location>
</feature>
<dbReference type="InterPro" id="IPR030400">
    <property type="entry name" value="Sedolisin_dom"/>
</dbReference>
<dbReference type="Pfam" id="PF00082">
    <property type="entry name" value="Peptidase_S8"/>
    <property type="match status" value="1"/>
</dbReference>
<keyword evidence="5 7" id="KW-0106">Calcium</keyword>
<feature type="active site" description="Charge relay system" evidence="7">
    <location>
        <position position="265"/>
    </location>
</feature>
<dbReference type="PROSITE" id="PS51695">
    <property type="entry name" value="SEDOLISIN"/>
    <property type="match status" value="1"/>
</dbReference>
<keyword evidence="3 7" id="KW-0378">Hydrolase</keyword>
<dbReference type="Pfam" id="PF09286">
    <property type="entry name" value="Pro-kuma_activ"/>
    <property type="match status" value="1"/>
</dbReference>
<feature type="domain" description="Peptidase S53" evidence="9">
    <location>
        <begin position="189"/>
        <end position="532"/>
    </location>
</feature>
<dbReference type="PANTHER" id="PTHR14218:SF15">
    <property type="entry name" value="TRIPEPTIDYL-PEPTIDASE 1"/>
    <property type="match status" value="1"/>
</dbReference>
<organism evidence="10 11">
    <name type="scientific">Ralstonia pickettii</name>
    <name type="common">Burkholderia pickettii</name>
    <dbReference type="NCBI Taxonomy" id="329"/>
    <lineage>
        <taxon>Bacteria</taxon>
        <taxon>Pseudomonadati</taxon>
        <taxon>Pseudomonadota</taxon>
        <taxon>Betaproteobacteria</taxon>
        <taxon>Burkholderiales</taxon>
        <taxon>Burkholderiaceae</taxon>
        <taxon>Ralstonia</taxon>
    </lineage>
</organism>
<evidence type="ECO:0000256" key="3">
    <source>
        <dbReference type="ARBA" id="ARBA00022801"/>
    </source>
</evidence>
<accession>A0A2N4TQ16</accession>
<gene>
    <name evidence="10" type="ORF">C0Q88_14340</name>
</gene>
<evidence type="ECO:0000256" key="2">
    <source>
        <dbReference type="ARBA" id="ARBA00022723"/>
    </source>
</evidence>
<dbReference type="GO" id="GO:0046872">
    <property type="term" value="F:metal ion binding"/>
    <property type="evidence" value="ECO:0007669"/>
    <property type="project" value="UniProtKB-UniRule"/>
</dbReference>
<evidence type="ECO:0000256" key="5">
    <source>
        <dbReference type="ARBA" id="ARBA00022837"/>
    </source>
</evidence>
<dbReference type="GO" id="GO:0006508">
    <property type="term" value="P:proteolysis"/>
    <property type="evidence" value="ECO:0007669"/>
    <property type="project" value="UniProtKB-KW"/>
</dbReference>
<dbReference type="InterPro" id="IPR000209">
    <property type="entry name" value="Peptidase_S8/S53_dom"/>
</dbReference>
<reference evidence="10 11" key="1">
    <citation type="submission" date="2017-12" db="EMBL/GenBank/DDBJ databases">
        <title>Draft genome sequence of Ralstonia pickettii 52.</title>
        <authorList>
            <person name="Zheng B."/>
        </authorList>
    </citation>
    <scope>NUCLEOTIDE SEQUENCE [LARGE SCALE GENOMIC DNA]</scope>
    <source>
        <strain evidence="10 11">52</strain>
    </source>
</reference>
<comment type="cofactor">
    <cofactor evidence="7">
        <name>Ca(2+)</name>
        <dbReference type="ChEBI" id="CHEBI:29108"/>
    </cofactor>
    <text evidence="7">Binds 1 Ca(2+) ion per subunit.</text>
</comment>
<dbReference type="EMBL" id="PKQE01000003">
    <property type="protein sequence ID" value="PLC41791.1"/>
    <property type="molecule type" value="Genomic_DNA"/>
</dbReference>
<dbReference type="InterPro" id="IPR015366">
    <property type="entry name" value="S53_propep"/>
</dbReference>
<dbReference type="Proteomes" id="UP000234456">
    <property type="component" value="Unassembled WGS sequence"/>
</dbReference>
<evidence type="ECO:0000256" key="1">
    <source>
        <dbReference type="ARBA" id="ARBA00022670"/>
    </source>
</evidence>
<dbReference type="CDD" id="cd11377">
    <property type="entry name" value="Pro-peptidase_S53"/>
    <property type="match status" value="1"/>
</dbReference>
<proteinExistence type="predicted"/>
<dbReference type="AlphaFoldDB" id="A0A2N4TQ16"/>
<feature type="binding site" evidence="7">
    <location>
        <position position="499"/>
    </location>
    <ligand>
        <name>Ca(2+)</name>
        <dbReference type="ChEBI" id="CHEBI:29108"/>
    </ligand>
</feature>
<dbReference type="GO" id="GO:0008240">
    <property type="term" value="F:tripeptidyl-peptidase activity"/>
    <property type="evidence" value="ECO:0007669"/>
    <property type="project" value="TreeGrafter"/>
</dbReference>